<dbReference type="KEGG" id="mee:DA075_04380"/>
<organism evidence="8 9">
    <name type="scientific">Methylobacterium currus</name>
    <dbReference type="NCBI Taxonomy" id="2051553"/>
    <lineage>
        <taxon>Bacteria</taxon>
        <taxon>Pseudomonadati</taxon>
        <taxon>Pseudomonadota</taxon>
        <taxon>Alphaproteobacteria</taxon>
        <taxon>Hyphomicrobiales</taxon>
        <taxon>Methylobacteriaceae</taxon>
        <taxon>Methylobacterium</taxon>
    </lineage>
</organism>
<keyword evidence="4" id="KW-0175">Coiled coil</keyword>
<evidence type="ECO:0000313" key="8">
    <source>
        <dbReference type="EMBL" id="AWB20265.1"/>
    </source>
</evidence>
<dbReference type="GO" id="GO:0007165">
    <property type="term" value="P:signal transduction"/>
    <property type="evidence" value="ECO:0007669"/>
    <property type="project" value="UniProtKB-KW"/>
</dbReference>
<evidence type="ECO:0000256" key="4">
    <source>
        <dbReference type="SAM" id="Coils"/>
    </source>
</evidence>
<name>A0A2R4WFF3_9HYPH</name>
<protein>
    <submittedName>
        <fullName evidence="8">HAMP domain-containing protein</fullName>
    </submittedName>
</protein>
<feature type="coiled-coil region" evidence="4">
    <location>
        <begin position="121"/>
        <end position="148"/>
    </location>
</feature>
<evidence type="ECO:0000259" key="7">
    <source>
        <dbReference type="PROSITE" id="PS50885"/>
    </source>
</evidence>
<keyword evidence="5" id="KW-0472">Membrane</keyword>
<dbReference type="CDD" id="cd06225">
    <property type="entry name" value="HAMP"/>
    <property type="match status" value="1"/>
</dbReference>
<evidence type="ECO:0000256" key="3">
    <source>
        <dbReference type="PROSITE-ProRule" id="PRU00284"/>
    </source>
</evidence>
<feature type="domain" description="HAMP" evidence="7">
    <location>
        <begin position="353"/>
        <end position="406"/>
    </location>
</feature>
<dbReference type="AlphaFoldDB" id="A0A2R4WFF3"/>
<comment type="similarity">
    <text evidence="2">Belongs to the methyl-accepting chemotaxis (MCP) protein family.</text>
</comment>
<proteinExistence type="inferred from homology"/>
<dbReference type="InterPro" id="IPR013587">
    <property type="entry name" value="Nitrate/nitrite_sensing"/>
</dbReference>
<evidence type="ECO:0000259" key="6">
    <source>
        <dbReference type="PROSITE" id="PS50111"/>
    </source>
</evidence>
<feature type="transmembrane region" description="Helical" evidence="5">
    <location>
        <begin position="21"/>
        <end position="41"/>
    </location>
</feature>
<dbReference type="Gene3D" id="6.10.340.10">
    <property type="match status" value="1"/>
</dbReference>
<keyword evidence="9" id="KW-1185">Reference proteome</keyword>
<dbReference type="InterPro" id="IPR004089">
    <property type="entry name" value="MCPsignal_dom"/>
</dbReference>
<dbReference type="Gene3D" id="1.10.287.950">
    <property type="entry name" value="Methyl-accepting chemotaxis protein"/>
    <property type="match status" value="1"/>
</dbReference>
<dbReference type="EMBL" id="CP028843">
    <property type="protein sequence ID" value="AWB20265.1"/>
    <property type="molecule type" value="Genomic_DNA"/>
</dbReference>
<keyword evidence="5" id="KW-1133">Transmembrane helix</keyword>
<keyword evidence="5" id="KW-0812">Transmembrane</keyword>
<dbReference type="GO" id="GO:0016020">
    <property type="term" value="C:membrane"/>
    <property type="evidence" value="ECO:0007669"/>
    <property type="project" value="InterPro"/>
</dbReference>
<dbReference type="PANTHER" id="PTHR32089">
    <property type="entry name" value="METHYL-ACCEPTING CHEMOTAXIS PROTEIN MCPB"/>
    <property type="match status" value="1"/>
</dbReference>
<feature type="transmembrane region" description="Helical" evidence="5">
    <location>
        <begin position="329"/>
        <end position="352"/>
    </location>
</feature>
<dbReference type="PROSITE" id="PS50885">
    <property type="entry name" value="HAMP"/>
    <property type="match status" value="1"/>
</dbReference>
<feature type="domain" description="Methyl-accepting transducer" evidence="6">
    <location>
        <begin position="440"/>
        <end position="683"/>
    </location>
</feature>
<dbReference type="SMART" id="SM00304">
    <property type="entry name" value="HAMP"/>
    <property type="match status" value="1"/>
</dbReference>
<keyword evidence="1 3" id="KW-0807">Transducer</keyword>
<evidence type="ECO:0000256" key="5">
    <source>
        <dbReference type="SAM" id="Phobius"/>
    </source>
</evidence>
<dbReference type="OrthoDB" id="8006106at2"/>
<dbReference type="Proteomes" id="UP000244755">
    <property type="component" value="Chromosome 1"/>
</dbReference>
<dbReference type="SUPFAM" id="SSF58104">
    <property type="entry name" value="Methyl-accepting chemotaxis protein (MCP) signaling domain"/>
    <property type="match status" value="1"/>
</dbReference>
<gene>
    <name evidence="8" type="ORF">DA075_04380</name>
</gene>
<evidence type="ECO:0000256" key="1">
    <source>
        <dbReference type="ARBA" id="ARBA00023224"/>
    </source>
</evidence>
<sequence length="703" mass="71843">MTPTMQDDRSRFFSELPDMSLRRQIFLILGLIGCLLVWLAGYQVTDAWNRADIMRRAAEANRVTDGLDAAAASLAAERGLTNGWLAKLPAAAEHPALARLREEGDRQLAAALENLRRDDAVSTATAALAEARRDLAALRQRVDNVLAGTPDPDLAAAWFPAATAVIAREQALFDAVRAGITGSVPGAIHHGLDIKRALWDAGEFAGRERGRLNAAIAGRQGLAVDQVRAVAALSGRVDAALAQARASGPALATEFRDALAAASRRVEAFEATRAAVLRAGAAREPYPIAAEEWFRQASHVIAGIAQARAAATASLGAIVAAESRASETWLLVSLAILVGACAAVGGGALMLVRGVTGPLARMIEAMRRLTAGDLTVAVPAASSRSEIGAMATAMVRLRDGLARAAALEQEAAAARAGAEAQRRAALRELADRFEGSVGGVLAAVTAAAAEMEATARGMSDIAGRTAQQSTSVAAAAEEASSNVATVAAAADQLGASVHEIGRRVGCSAEMARAAADSAGETARLVQELRQGAATIGDVLGLISSIADQTNLLALNATIEAARAGAAGRGFAVVAAEVKELAGQTARATAEIADQITRIQGSTEQAVAAIGGIAGQIGEISTASTAIAAAVEEQGAATHEIVRNVSEAAKGTDEVTGSVVRVAGAADETGAAASQVLSAASELSRQSEHLRGEVGRFLTTVRAA</sequence>
<accession>A0A2R4WFF3</accession>
<dbReference type="PROSITE" id="PS50111">
    <property type="entry name" value="CHEMOTAXIS_TRANSDUC_2"/>
    <property type="match status" value="1"/>
</dbReference>
<evidence type="ECO:0000256" key="2">
    <source>
        <dbReference type="ARBA" id="ARBA00029447"/>
    </source>
</evidence>
<dbReference type="Pfam" id="PF00015">
    <property type="entry name" value="MCPsignal"/>
    <property type="match status" value="1"/>
</dbReference>
<dbReference type="PANTHER" id="PTHR32089:SF112">
    <property type="entry name" value="LYSOZYME-LIKE PROTEIN-RELATED"/>
    <property type="match status" value="1"/>
</dbReference>
<dbReference type="InterPro" id="IPR003660">
    <property type="entry name" value="HAMP_dom"/>
</dbReference>
<dbReference type="SMART" id="SM00283">
    <property type="entry name" value="MA"/>
    <property type="match status" value="1"/>
</dbReference>
<dbReference type="Pfam" id="PF00672">
    <property type="entry name" value="HAMP"/>
    <property type="match status" value="1"/>
</dbReference>
<evidence type="ECO:0000313" key="9">
    <source>
        <dbReference type="Proteomes" id="UP000244755"/>
    </source>
</evidence>
<dbReference type="Pfam" id="PF08376">
    <property type="entry name" value="NIT"/>
    <property type="match status" value="1"/>
</dbReference>
<reference evidence="8 9" key="1">
    <citation type="submission" date="2018-04" db="EMBL/GenBank/DDBJ databases">
        <title>Methylobacterium sp. PR1016A genome.</title>
        <authorList>
            <person name="Park W."/>
        </authorList>
    </citation>
    <scope>NUCLEOTIDE SEQUENCE [LARGE SCALE GENOMIC DNA]</scope>
    <source>
        <strain evidence="8 9">PR1016A</strain>
    </source>
</reference>